<feature type="domain" description="KilA-N DNA-binding" evidence="1">
    <location>
        <begin position="16"/>
        <end position="99"/>
    </location>
</feature>
<dbReference type="RefSeq" id="WP_260159830.1">
    <property type="nucleotide sequence ID" value="NZ_JACHCF010000005.1"/>
</dbReference>
<evidence type="ECO:0000313" key="3">
    <source>
        <dbReference type="Proteomes" id="UP000537718"/>
    </source>
</evidence>
<organism evidence="2 3">
    <name type="scientific">Pedobacter cryoconitis</name>
    <dbReference type="NCBI Taxonomy" id="188932"/>
    <lineage>
        <taxon>Bacteria</taxon>
        <taxon>Pseudomonadati</taxon>
        <taxon>Bacteroidota</taxon>
        <taxon>Sphingobacteriia</taxon>
        <taxon>Sphingobacteriales</taxon>
        <taxon>Sphingobacteriaceae</taxon>
        <taxon>Pedobacter</taxon>
    </lineage>
</organism>
<dbReference type="InterPro" id="IPR018873">
    <property type="entry name" value="KilA-N_DNA-bd_domain"/>
</dbReference>
<name>A0A7W8YTA7_9SPHI</name>
<accession>A0A7W8YTA7</accession>
<dbReference type="Proteomes" id="UP000537718">
    <property type="component" value="Unassembled WGS sequence"/>
</dbReference>
<protein>
    <recommendedName>
        <fullName evidence="1">KilA-N DNA-binding domain-containing protein</fullName>
    </recommendedName>
</protein>
<reference evidence="2 3" key="1">
    <citation type="submission" date="2020-08" db="EMBL/GenBank/DDBJ databases">
        <title>Genomic Encyclopedia of Type Strains, Phase IV (KMG-V): Genome sequencing to study the core and pangenomes of soil and plant-associated prokaryotes.</title>
        <authorList>
            <person name="Whitman W."/>
        </authorList>
    </citation>
    <scope>NUCLEOTIDE SEQUENCE [LARGE SCALE GENOMIC DNA]</scope>
    <source>
        <strain evidence="2 3">MP7CTX6</strain>
    </source>
</reference>
<dbReference type="AlphaFoldDB" id="A0A7W8YTA7"/>
<sequence>MSEQNTVSIPDEVMMSKIYVIRGHKVMLDEDLATLYSIETRRLNEQVKRNIERFPEDFIFVLSEQEFADLMSQNATSSWGARRKQPYAFTEHGVLLLSS</sequence>
<gene>
    <name evidence="2" type="ORF">HDE69_002471</name>
</gene>
<evidence type="ECO:0000259" key="1">
    <source>
        <dbReference type="Pfam" id="PF10543"/>
    </source>
</evidence>
<dbReference type="EMBL" id="JACHCF010000005">
    <property type="protein sequence ID" value="MBB5621410.1"/>
    <property type="molecule type" value="Genomic_DNA"/>
</dbReference>
<proteinExistence type="predicted"/>
<evidence type="ECO:0000313" key="2">
    <source>
        <dbReference type="EMBL" id="MBB5621410.1"/>
    </source>
</evidence>
<comment type="caution">
    <text evidence="2">The sequence shown here is derived from an EMBL/GenBank/DDBJ whole genome shotgun (WGS) entry which is preliminary data.</text>
</comment>
<dbReference type="Pfam" id="PF10543">
    <property type="entry name" value="ORF6N"/>
    <property type="match status" value="1"/>
</dbReference>